<organism evidence="1 2">
    <name type="scientific">Bacillus nakamurai</name>
    <dbReference type="NCBI Taxonomy" id="1793963"/>
    <lineage>
        <taxon>Bacteria</taxon>
        <taxon>Bacillati</taxon>
        <taxon>Bacillota</taxon>
        <taxon>Bacilli</taxon>
        <taxon>Bacillales</taxon>
        <taxon>Bacillaceae</taxon>
        <taxon>Bacillus</taxon>
    </lineage>
</organism>
<dbReference type="RefSeq" id="WP_061520709.1">
    <property type="nucleotide sequence ID" value="NZ_JARLZY010000019.1"/>
</dbReference>
<evidence type="ECO:0000313" key="1">
    <source>
        <dbReference type="EMBL" id="KXZ22366.1"/>
    </source>
</evidence>
<keyword evidence="2" id="KW-1185">Reference proteome</keyword>
<dbReference type="STRING" id="1793963.AXI58_10270"/>
<sequence>MSAIKYLQSSMTLHKTIYQNKFENIARNDFFANEKNSEKEKIKRGEFIRKEMTKGYLKLLSACKEG</sequence>
<name>A0A150FAW9_9BACI</name>
<gene>
    <name evidence="1" type="ORF">AXI58_10270</name>
</gene>
<dbReference type="Proteomes" id="UP000075430">
    <property type="component" value="Unassembled WGS sequence"/>
</dbReference>
<proteinExistence type="predicted"/>
<dbReference type="EMBL" id="LSBA01000005">
    <property type="protein sequence ID" value="KXZ22366.1"/>
    <property type="molecule type" value="Genomic_DNA"/>
</dbReference>
<dbReference type="OrthoDB" id="2910801at2"/>
<reference evidence="2" key="1">
    <citation type="submission" date="2016-02" db="EMBL/GenBank/DDBJ databases">
        <authorList>
            <person name="Dunlap C."/>
        </authorList>
    </citation>
    <scope>NUCLEOTIDE SEQUENCE [LARGE SCALE GENOMIC DNA]</scope>
    <source>
        <strain evidence="2">NRRL B-41092</strain>
    </source>
</reference>
<evidence type="ECO:0000313" key="2">
    <source>
        <dbReference type="Proteomes" id="UP000075430"/>
    </source>
</evidence>
<dbReference type="AlphaFoldDB" id="A0A150FAW9"/>
<accession>A0A150FAW9</accession>
<protein>
    <submittedName>
        <fullName evidence="1">Uncharacterized protein</fullName>
    </submittedName>
</protein>
<comment type="caution">
    <text evidence="1">The sequence shown here is derived from an EMBL/GenBank/DDBJ whole genome shotgun (WGS) entry which is preliminary data.</text>
</comment>